<keyword evidence="3" id="KW-1185">Reference proteome</keyword>
<feature type="compositionally biased region" description="Low complexity" evidence="1">
    <location>
        <begin position="7"/>
        <end position="20"/>
    </location>
</feature>
<proteinExistence type="predicted"/>
<dbReference type="EMBL" id="CP144090">
    <property type="protein sequence ID" value="WWD08746.1"/>
    <property type="molecule type" value="Genomic_DNA"/>
</dbReference>
<dbReference type="KEGG" id="ker:91105660"/>
<accession>A0AAX4KQN2</accession>
<feature type="region of interest" description="Disordered" evidence="1">
    <location>
        <begin position="76"/>
        <end position="95"/>
    </location>
</feature>
<name>A0AAX4KQN2_9TREE</name>
<dbReference type="GeneID" id="91105660"/>
<reference evidence="2 3" key="1">
    <citation type="submission" date="2024-01" db="EMBL/GenBank/DDBJ databases">
        <title>Comparative genomics of Cryptococcus and Kwoniella reveals pathogenesis evolution and contrasting modes of karyotype evolution via chromosome fusion or intercentromeric recombination.</title>
        <authorList>
            <person name="Coelho M.A."/>
            <person name="David-Palma M."/>
            <person name="Shea T."/>
            <person name="Bowers K."/>
            <person name="McGinley-Smith S."/>
            <person name="Mohammad A.W."/>
            <person name="Gnirke A."/>
            <person name="Yurkov A.M."/>
            <person name="Nowrousian M."/>
            <person name="Sun S."/>
            <person name="Cuomo C.A."/>
            <person name="Heitman J."/>
        </authorList>
    </citation>
    <scope>NUCLEOTIDE SEQUENCE [LARGE SCALE GENOMIC DNA]</scope>
    <source>
        <strain evidence="2 3">PYCC6329</strain>
    </source>
</reference>
<feature type="region of interest" description="Disordered" evidence="1">
    <location>
        <begin position="1"/>
        <end position="20"/>
    </location>
</feature>
<evidence type="ECO:0000313" key="2">
    <source>
        <dbReference type="EMBL" id="WWD08746.1"/>
    </source>
</evidence>
<evidence type="ECO:0000256" key="1">
    <source>
        <dbReference type="SAM" id="MobiDB-lite"/>
    </source>
</evidence>
<dbReference type="AlphaFoldDB" id="A0AAX4KQN2"/>
<dbReference type="Proteomes" id="UP001358614">
    <property type="component" value="Chromosome 2"/>
</dbReference>
<organism evidence="2 3">
    <name type="scientific">Kwoniella europaea PYCC6329</name>
    <dbReference type="NCBI Taxonomy" id="1423913"/>
    <lineage>
        <taxon>Eukaryota</taxon>
        <taxon>Fungi</taxon>
        <taxon>Dikarya</taxon>
        <taxon>Basidiomycota</taxon>
        <taxon>Agaricomycotina</taxon>
        <taxon>Tremellomycetes</taxon>
        <taxon>Tremellales</taxon>
        <taxon>Cryptococcaceae</taxon>
        <taxon>Kwoniella</taxon>
    </lineage>
</organism>
<gene>
    <name evidence="2" type="ORF">V865_006859</name>
</gene>
<dbReference type="RefSeq" id="XP_066086713.1">
    <property type="nucleotide sequence ID" value="XM_066230616.1"/>
</dbReference>
<evidence type="ECO:0000313" key="3">
    <source>
        <dbReference type="Proteomes" id="UP001358614"/>
    </source>
</evidence>
<sequence>MPSLDPSDLASLFSQPSSSTSLTSYLQSLSSTSPLPEPEIKSYPDTIYHNYYSLGLSLAFHPAKGLDSIDIYNPLPHPQPKRANQKPSPVYSSPPEIILRFPTDSISLPPKKEGEKPLSIPRQTTFKLLPNSTGRDLVSHFGEPTRKGSGGWTGLWLEWFSVDLKAKEGEVKVGIMVELRDPGANELLTEEGRKKGMGGVWERASRWEWSNIKFFKVDQ</sequence>
<protein>
    <submittedName>
        <fullName evidence="2">Uncharacterized protein</fullName>
    </submittedName>
</protein>